<dbReference type="Pfam" id="PF02049">
    <property type="entry name" value="FliE"/>
    <property type="match status" value="1"/>
</dbReference>
<sequence length="111" mass="11746">MPDINFSSAIAAYRASARHAGDIVPHETHADKAGAAAGPDSNFAGMVRDTLKASVQTLEEGERMSMQGIAGLADTRDVVLAVNSAELTLQTMVAVRDKVVSAYDTIMRMPL</sequence>
<dbReference type="GO" id="GO:0005198">
    <property type="term" value="F:structural molecule activity"/>
    <property type="evidence" value="ECO:0007669"/>
    <property type="project" value="InterPro"/>
</dbReference>
<protein>
    <recommendedName>
        <fullName evidence="4">Flagellar hook-basal body complex protein FliE</fullName>
    </recommendedName>
</protein>
<dbReference type="GO" id="GO:0009425">
    <property type="term" value="C:bacterial-type flagellum basal body"/>
    <property type="evidence" value="ECO:0007669"/>
    <property type="project" value="UniProtKB-SubCell"/>
</dbReference>
<dbReference type="RefSeq" id="WP_092783528.1">
    <property type="nucleotide sequence ID" value="NZ_FNAP01000003.1"/>
</dbReference>
<dbReference type="GO" id="GO:0071973">
    <property type="term" value="P:bacterial-type flagellum-dependent cell motility"/>
    <property type="evidence" value="ECO:0007669"/>
    <property type="project" value="InterPro"/>
</dbReference>
<dbReference type="Proteomes" id="UP000199412">
    <property type="component" value="Unassembled WGS sequence"/>
</dbReference>
<dbReference type="HAMAP" id="MF_00724">
    <property type="entry name" value="FliE"/>
    <property type="match status" value="1"/>
</dbReference>
<keyword evidence="5" id="KW-0969">Cilium</keyword>
<dbReference type="InterPro" id="IPR001624">
    <property type="entry name" value="FliE"/>
</dbReference>
<comment type="subcellular location">
    <subcellularLocation>
        <location evidence="1 4">Bacterial flagellum basal body</location>
    </subcellularLocation>
</comment>
<keyword evidence="3 4" id="KW-0975">Bacterial flagellum</keyword>
<evidence type="ECO:0000256" key="1">
    <source>
        <dbReference type="ARBA" id="ARBA00004117"/>
    </source>
</evidence>
<organism evidence="5 6">
    <name type="scientific">Rhodospira trueperi</name>
    <dbReference type="NCBI Taxonomy" id="69960"/>
    <lineage>
        <taxon>Bacteria</taxon>
        <taxon>Pseudomonadati</taxon>
        <taxon>Pseudomonadota</taxon>
        <taxon>Alphaproteobacteria</taxon>
        <taxon>Rhodospirillales</taxon>
        <taxon>Rhodospirillaceae</taxon>
        <taxon>Rhodospira</taxon>
    </lineage>
</organism>
<keyword evidence="5" id="KW-0282">Flagellum</keyword>
<accession>A0A1G6ZYN3</accession>
<dbReference type="AlphaFoldDB" id="A0A1G6ZYN3"/>
<dbReference type="OrthoDB" id="8481852at2"/>
<comment type="similarity">
    <text evidence="2 4">Belongs to the FliE family.</text>
</comment>
<evidence type="ECO:0000256" key="4">
    <source>
        <dbReference type="HAMAP-Rule" id="MF_00724"/>
    </source>
</evidence>
<name>A0A1G6ZYN3_9PROT</name>
<keyword evidence="6" id="KW-1185">Reference proteome</keyword>
<dbReference type="STRING" id="69960.SAMN05421720_10393"/>
<dbReference type="PANTHER" id="PTHR34653:SF1">
    <property type="entry name" value="FLAGELLAR HOOK-BASAL BODY COMPLEX PROTEIN FLIE"/>
    <property type="match status" value="1"/>
</dbReference>
<evidence type="ECO:0000256" key="3">
    <source>
        <dbReference type="ARBA" id="ARBA00023143"/>
    </source>
</evidence>
<dbReference type="EMBL" id="FNAP01000003">
    <property type="protein sequence ID" value="SDE07493.1"/>
    <property type="molecule type" value="Genomic_DNA"/>
</dbReference>
<reference evidence="5 6" key="1">
    <citation type="submission" date="2016-10" db="EMBL/GenBank/DDBJ databases">
        <authorList>
            <person name="de Groot N.N."/>
        </authorList>
    </citation>
    <scope>NUCLEOTIDE SEQUENCE [LARGE SCALE GENOMIC DNA]</scope>
    <source>
        <strain evidence="5 6">ATCC 700224</strain>
    </source>
</reference>
<evidence type="ECO:0000313" key="5">
    <source>
        <dbReference type="EMBL" id="SDE07493.1"/>
    </source>
</evidence>
<gene>
    <name evidence="4" type="primary">fliE</name>
    <name evidence="5" type="ORF">SAMN05421720_10393</name>
</gene>
<proteinExistence type="inferred from homology"/>
<dbReference type="PANTHER" id="PTHR34653">
    <property type="match status" value="1"/>
</dbReference>
<evidence type="ECO:0000256" key="2">
    <source>
        <dbReference type="ARBA" id="ARBA00009272"/>
    </source>
</evidence>
<keyword evidence="5" id="KW-0966">Cell projection</keyword>
<dbReference type="GO" id="GO:0003774">
    <property type="term" value="F:cytoskeletal motor activity"/>
    <property type="evidence" value="ECO:0007669"/>
    <property type="project" value="InterPro"/>
</dbReference>
<evidence type="ECO:0000313" key="6">
    <source>
        <dbReference type="Proteomes" id="UP000199412"/>
    </source>
</evidence>